<dbReference type="PANTHER" id="PTHR43537:SF20">
    <property type="entry name" value="HTH-TYPE TRANSCRIPTIONAL REPRESSOR GLAR"/>
    <property type="match status" value="1"/>
</dbReference>
<name>A0AAW8HMX0_PLUGE</name>
<organism evidence="6 7">
    <name type="scientific">Pluralibacter gergoviae</name>
    <name type="common">Enterobacter gergoviae</name>
    <dbReference type="NCBI Taxonomy" id="61647"/>
    <lineage>
        <taxon>Bacteria</taxon>
        <taxon>Pseudomonadati</taxon>
        <taxon>Pseudomonadota</taxon>
        <taxon>Gammaproteobacteria</taxon>
        <taxon>Enterobacterales</taxon>
        <taxon>Enterobacteriaceae</taxon>
        <taxon>Pluralibacter</taxon>
    </lineage>
</organism>
<keyword evidence="3" id="KW-0804">Transcription</keyword>
<keyword evidence="1" id="KW-0805">Transcription regulation</keyword>
<dbReference type="Pfam" id="PF07729">
    <property type="entry name" value="FCD"/>
    <property type="match status" value="1"/>
</dbReference>
<dbReference type="InterPro" id="IPR000524">
    <property type="entry name" value="Tscrpt_reg_HTH_GntR"/>
</dbReference>
<dbReference type="InterPro" id="IPR036390">
    <property type="entry name" value="WH_DNA-bd_sf"/>
</dbReference>
<dbReference type="InterPro" id="IPR008920">
    <property type="entry name" value="TF_FadR/GntR_C"/>
</dbReference>
<dbReference type="InterPro" id="IPR011711">
    <property type="entry name" value="GntR_C"/>
</dbReference>
<protein>
    <submittedName>
        <fullName evidence="6">FCD domain-containing protein</fullName>
    </submittedName>
</protein>
<dbReference type="PROSITE" id="PS50949">
    <property type="entry name" value="HTH_GNTR"/>
    <property type="match status" value="1"/>
</dbReference>
<evidence type="ECO:0000256" key="1">
    <source>
        <dbReference type="ARBA" id="ARBA00023015"/>
    </source>
</evidence>
<dbReference type="GO" id="GO:0003677">
    <property type="term" value="F:DNA binding"/>
    <property type="evidence" value="ECO:0007669"/>
    <property type="project" value="UniProtKB-KW"/>
</dbReference>
<keyword evidence="2" id="KW-0238">DNA-binding</keyword>
<evidence type="ECO:0000313" key="6">
    <source>
        <dbReference type="EMBL" id="MDQ2308913.1"/>
    </source>
</evidence>
<evidence type="ECO:0000256" key="4">
    <source>
        <dbReference type="SAM" id="MobiDB-lite"/>
    </source>
</evidence>
<dbReference type="PANTHER" id="PTHR43537">
    <property type="entry name" value="TRANSCRIPTIONAL REGULATOR, GNTR FAMILY"/>
    <property type="match status" value="1"/>
</dbReference>
<dbReference type="EMBL" id="JAVDNV010000004">
    <property type="protein sequence ID" value="MDQ2308913.1"/>
    <property type="molecule type" value="Genomic_DNA"/>
</dbReference>
<dbReference type="Proteomes" id="UP001236270">
    <property type="component" value="Unassembled WGS sequence"/>
</dbReference>
<dbReference type="SMART" id="SM00345">
    <property type="entry name" value="HTH_GNTR"/>
    <property type="match status" value="1"/>
</dbReference>
<dbReference type="SUPFAM" id="SSF48008">
    <property type="entry name" value="GntR ligand-binding domain-like"/>
    <property type="match status" value="1"/>
</dbReference>
<dbReference type="RefSeq" id="WP_197737248.1">
    <property type="nucleotide sequence ID" value="NZ_CBCSIS010000002.1"/>
</dbReference>
<feature type="region of interest" description="Disordered" evidence="4">
    <location>
        <begin position="1"/>
        <end position="27"/>
    </location>
</feature>
<dbReference type="Pfam" id="PF00392">
    <property type="entry name" value="GntR"/>
    <property type="match status" value="1"/>
</dbReference>
<dbReference type="SUPFAM" id="SSF46785">
    <property type="entry name" value="Winged helix' DNA-binding domain"/>
    <property type="match status" value="1"/>
</dbReference>
<dbReference type="InterPro" id="IPR036388">
    <property type="entry name" value="WH-like_DNA-bd_sf"/>
</dbReference>
<dbReference type="Gene3D" id="1.10.10.10">
    <property type="entry name" value="Winged helix-like DNA-binding domain superfamily/Winged helix DNA-binding domain"/>
    <property type="match status" value="1"/>
</dbReference>
<reference evidence="6" key="1">
    <citation type="submission" date="2023-08" db="EMBL/GenBank/DDBJ databases">
        <title>WGS of pathogenic bacterial species, Los Angeles County Public Health Laboratories.</title>
        <authorList>
            <person name="Garrigues J.M."/>
            <person name="Green N.M."/>
        </authorList>
    </citation>
    <scope>NUCLEOTIDE SEQUENCE</scope>
    <source>
        <strain evidence="6">LACPHL-BACT-2023-00068</strain>
    </source>
</reference>
<comment type="caution">
    <text evidence="6">The sequence shown here is derived from an EMBL/GenBank/DDBJ whole genome shotgun (WGS) entry which is preliminary data.</text>
</comment>
<proteinExistence type="predicted"/>
<evidence type="ECO:0000256" key="3">
    <source>
        <dbReference type="ARBA" id="ARBA00023163"/>
    </source>
</evidence>
<evidence type="ECO:0000259" key="5">
    <source>
        <dbReference type="PROSITE" id="PS50949"/>
    </source>
</evidence>
<accession>A0AAW8HMX0</accession>
<dbReference type="Gene3D" id="1.20.120.530">
    <property type="entry name" value="GntR ligand-binding domain-like"/>
    <property type="match status" value="1"/>
</dbReference>
<evidence type="ECO:0000313" key="7">
    <source>
        <dbReference type="Proteomes" id="UP001236270"/>
    </source>
</evidence>
<dbReference type="GeneID" id="61385975"/>
<dbReference type="GO" id="GO:0003700">
    <property type="term" value="F:DNA-binding transcription factor activity"/>
    <property type="evidence" value="ECO:0007669"/>
    <property type="project" value="InterPro"/>
</dbReference>
<feature type="domain" description="HTH gntR-type" evidence="5">
    <location>
        <begin position="33"/>
        <end position="100"/>
    </location>
</feature>
<evidence type="ECO:0000256" key="2">
    <source>
        <dbReference type="ARBA" id="ARBA00023125"/>
    </source>
</evidence>
<sequence length="254" mass="28160">MIETKSKKNPSFTLAASGPGAGGQKKAAPLSGKTLVLATYERLRNDIIAGVLAPGSRLRVEHLKEVYEAGAGTLREALALLVSDALVNTYGQRGFWVKPISLEDFADLTEKRILLETDALRLSLKNGDDDWEAELVSAYYRLSKAEARLDGSAGAFEEWEVCNRLFHEAALSACGSRWSHYFLSILYHQTERYRRLMITEHPVPRDVHHEHEAIYSACIARDAEAACASLAAHIQANYSAISRLPESVFRPSEE</sequence>
<dbReference type="SMART" id="SM00895">
    <property type="entry name" value="FCD"/>
    <property type="match status" value="1"/>
</dbReference>
<gene>
    <name evidence="6" type="ORF">RBJ30_07335</name>
</gene>
<dbReference type="AlphaFoldDB" id="A0AAW8HMX0"/>